<reference evidence="1 2" key="1">
    <citation type="submission" date="2021-06" db="EMBL/GenBank/DDBJ databases">
        <title>Caerostris darwini draft genome.</title>
        <authorList>
            <person name="Kono N."/>
            <person name="Arakawa K."/>
        </authorList>
    </citation>
    <scope>NUCLEOTIDE SEQUENCE [LARGE SCALE GENOMIC DNA]</scope>
</reference>
<protein>
    <submittedName>
        <fullName evidence="1">Uncharacterized protein</fullName>
    </submittedName>
</protein>
<dbReference type="AlphaFoldDB" id="A0AAV4MKB8"/>
<organism evidence="1 2">
    <name type="scientific">Caerostris darwini</name>
    <dbReference type="NCBI Taxonomy" id="1538125"/>
    <lineage>
        <taxon>Eukaryota</taxon>
        <taxon>Metazoa</taxon>
        <taxon>Ecdysozoa</taxon>
        <taxon>Arthropoda</taxon>
        <taxon>Chelicerata</taxon>
        <taxon>Arachnida</taxon>
        <taxon>Araneae</taxon>
        <taxon>Araneomorphae</taxon>
        <taxon>Entelegynae</taxon>
        <taxon>Araneoidea</taxon>
        <taxon>Araneidae</taxon>
        <taxon>Caerostris</taxon>
    </lineage>
</organism>
<accession>A0AAV4MKB8</accession>
<evidence type="ECO:0000313" key="2">
    <source>
        <dbReference type="Proteomes" id="UP001054837"/>
    </source>
</evidence>
<name>A0AAV4MKB8_9ARAC</name>
<proteinExistence type="predicted"/>
<evidence type="ECO:0000313" key="1">
    <source>
        <dbReference type="EMBL" id="GIX72677.1"/>
    </source>
</evidence>
<sequence>MWEGIVLWRKIKCFAGKTTFGRYVEEKVISKTGDFRSSCSSIAFLFSSIITSETVVEDTRLAAEHPLTNRSFCVQGTLLMDRCAGTFEKVSKTHCHPYACPSHRFKTGRGGWGVCPLDEDQVLCFERLLLVGMSSGKRQFF</sequence>
<comment type="caution">
    <text evidence="1">The sequence shown here is derived from an EMBL/GenBank/DDBJ whole genome shotgun (WGS) entry which is preliminary data.</text>
</comment>
<dbReference type="Proteomes" id="UP001054837">
    <property type="component" value="Unassembled WGS sequence"/>
</dbReference>
<keyword evidence="2" id="KW-1185">Reference proteome</keyword>
<gene>
    <name evidence="1" type="ORF">CDAR_565571</name>
</gene>
<dbReference type="EMBL" id="BPLQ01000550">
    <property type="protein sequence ID" value="GIX72677.1"/>
    <property type="molecule type" value="Genomic_DNA"/>
</dbReference>